<dbReference type="Pfam" id="PF00013">
    <property type="entry name" value="KH_1"/>
    <property type="match status" value="1"/>
</dbReference>
<evidence type="ECO:0000313" key="4">
    <source>
        <dbReference type="EMBL" id="ELR14063.1"/>
    </source>
</evidence>
<dbReference type="SMART" id="SM00322">
    <property type="entry name" value="KH"/>
    <property type="match status" value="1"/>
</dbReference>
<name>L8GMT2_ACACF</name>
<protein>
    <submittedName>
        <fullName evidence="4">KH domain containing protein</fullName>
    </submittedName>
</protein>
<gene>
    <name evidence="4" type="ORF">ACA1_366750</name>
</gene>
<dbReference type="InterPro" id="IPR004088">
    <property type="entry name" value="KH_dom_type_1"/>
</dbReference>
<feature type="compositionally biased region" description="Basic and acidic residues" evidence="2">
    <location>
        <begin position="113"/>
        <end position="123"/>
    </location>
</feature>
<accession>L8GMT2</accession>
<evidence type="ECO:0000259" key="3">
    <source>
        <dbReference type="SMART" id="SM00322"/>
    </source>
</evidence>
<dbReference type="Proteomes" id="UP000011083">
    <property type="component" value="Unassembled WGS sequence"/>
</dbReference>
<dbReference type="GO" id="GO:0003723">
    <property type="term" value="F:RNA binding"/>
    <property type="evidence" value="ECO:0007669"/>
    <property type="project" value="UniProtKB-UniRule"/>
</dbReference>
<dbReference type="EMBL" id="KB008073">
    <property type="protein sequence ID" value="ELR14063.1"/>
    <property type="molecule type" value="Genomic_DNA"/>
</dbReference>
<dbReference type="GeneID" id="14914640"/>
<sequence length="596" mass="65500">MEGAPSKAAYQIPRRRREEGGGGQEEDARGPAQSYGSRGGGRYDSSREGSYGGRGGGRDGGRYTAGRDEGAYVERDRYSRDNDRGGNRRDPRPSQHYGGGRGGRSPPSSSFQRDVRSSYHDGGRGGGEPRVARGRVRRRGDEVSQSVSVPKEYGGIVVGKHGRNLQRIGDSAEVEISSGYDHPLNPGLLAFTISGTPTAIENAKLQIFYAVSGGFTRDKCEENFLILNTGIGPQELVQFVPASARQVYGPADTYSLRRITAAAAAAATTTGEDVDDVAKRMASLNLGLLKVEREGRGATDSRTAVERVARLLRETRGFPGKVRLVARLGQITFRAMGQMVVPANKPHPYATMEPILRDRCTPRFVTITDETETKLAHEALTQLLAESYTPEVKVLYEFKVWDEASHIPLSVTLSKNADGSFALKEAFMVSSKKLICDYLFPTDEPDVRICLDTLRAVEATAPLLDFIHQIRCSTEAAKSESESEDEVLTFPAPATAPDAQTVNAAGEEAATTKQRFHAFFLRKKEDVIYRLSEDCFVRTTRVSETGFGNGERNRKWETEIEFITATATAERDQALEARLEAFFDAVLQVRRKLHRS</sequence>
<organism evidence="4 5">
    <name type="scientific">Acanthamoeba castellanii (strain ATCC 30010 / Neff)</name>
    <dbReference type="NCBI Taxonomy" id="1257118"/>
    <lineage>
        <taxon>Eukaryota</taxon>
        <taxon>Amoebozoa</taxon>
        <taxon>Discosea</taxon>
        <taxon>Longamoebia</taxon>
        <taxon>Centramoebida</taxon>
        <taxon>Acanthamoebidae</taxon>
        <taxon>Acanthamoeba</taxon>
    </lineage>
</organism>
<keyword evidence="1" id="KW-0694">RNA-binding</keyword>
<evidence type="ECO:0000256" key="1">
    <source>
        <dbReference type="PROSITE-ProRule" id="PRU00117"/>
    </source>
</evidence>
<keyword evidence="5" id="KW-1185">Reference proteome</keyword>
<evidence type="ECO:0000256" key="2">
    <source>
        <dbReference type="SAM" id="MobiDB-lite"/>
    </source>
</evidence>
<dbReference type="InterPro" id="IPR004087">
    <property type="entry name" value="KH_dom"/>
</dbReference>
<dbReference type="VEuPathDB" id="AmoebaDB:ACA1_366750"/>
<dbReference type="Gene3D" id="3.30.1370.10">
    <property type="entry name" value="K Homology domain, type 1"/>
    <property type="match status" value="1"/>
</dbReference>
<dbReference type="KEGG" id="acan:ACA1_366750"/>
<dbReference type="InterPro" id="IPR036612">
    <property type="entry name" value="KH_dom_type_1_sf"/>
</dbReference>
<dbReference type="SUPFAM" id="SSF54791">
    <property type="entry name" value="Eukaryotic type KH-domain (KH-domain type I)"/>
    <property type="match status" value="1"/>
</dbReference>
<feature type="domain" description="K Homology" evidence="3">
    <location>
        <begin position="141"/>
        <end position="212"/>
    </location>
</feature>
<evidence type="ECO:0000313" key="5">
    <source>
        <dbReference type="Proteomes" id="UP000011083"/>
    </source>
</evidence>
<proteinExistence type="predicted"/>
<feature type="compositionally biased region" description="Basic and acidic residues" evidence="2">
    <location>
        <begin position="56"/>
        <end position="93"/>
    </location>
</feature>
<dbReference type="AlphaFoldDB" id="L8GMT2"/>
<dbReference type="PROSITE" id="PS50084">
    <property type="entry name" value="KH_TYPE_1"/>
    <property type="match status" value="1"/>
</dbReference>
<dbReference type="OrthoDB" id="424249at2759"/>
<feature type="region of interest" description="Disordered" evidence="2">
    <location>
        <begin position="1"/>
        <end position="148"/>
    </location>
</feature>
<dbReference type="RefSeq" id="XP_004336076.1">
    <property type="nucleotide sequence ID" value="XM_004336028.1"/>
</dbReference>
<reference evidence="4 5" key="1">
    <citation type="journal article" date="2013" name="Genome Biol.">
        <title>Genome of Acanthamoeba castellanii highlights extensive lateral gene transfer and early evolution of tyrosine kinase signaling.</title>
        <authorList>
            <person name="Clarke M."/>
            <person name="Lohan A.J."/>
            <person name="Liu B."/>
            <person name="Lagkouvardos I."/>
            <person name="Roy S."/>
            <person name="Zafar N."/>
            <person name="Bertelli C."/>
            <person name="Schilde C."/>
            <person name="Kianianmomeni A."/>
            <person name="Burglin T.R."/>
            <person name="Frech C."/>
            <person name="Turcotte B."/>
            <person name="Kopec K.O."/>
            <person name="Synnott J.M."/>
            <person name="Choo C."/>
            <person name="Paponov I."/>
            <person name="Finkler A."/>
            <person name="Soon Heng Tan C."/>
            <person name="Hutchins A.P."/>
            <person name="Weinmeier T."/>
            <person name="Rattei T."/>
            <person name="Chu J.S."/>
            <person name="Gimenez G."/>
            <person name="Irimia M."/>
            <person name="Rigden D.J."/>
            <person name="Fitzpatrick D.A."/>
            <person name="Lorenzo-Morales J."/>
            <person name="Bateman A."/>
            <person name="Chiu C.H."/>
            <person name="Tang P."/>
            <person name="Hegemann P."/>
            <person name="Fromm H."/>
            <person name="Raoult D."/>
            <person name="Greub G."/>
            <person name="Miranda-Saavedra D."/>
            <person name="Chen N."/>
            <person name="Nash P."/>
            <person name="Ginger M.L."/>
            <person name="Horn M."/>
            <person name="Schaap P."/>
            <person name="Caler L."/>
            <person name="Loftus B."/>
        </authorList>
    </citation>
    <scope>NUCLEOTIDE SEQUENCE [LARGE SCALE GENOMIC DNA]</scope>
    <source>
        <strain evidence="4 5">Neff</strain>
    </source>
</reference>